<evidence type="ECO:0000313" key="11">
    <source>
        <dbReference type="Proteomes" id="UP000184089"/>
    </source>
</evidence>
<evidence type="ECO:0000256" key="4">
    <source>
        <dbReference type="ARBA" id="ARBA00022723"/>
    </source>
</evidence>
<evidence type="ECO:0000313" key="10">
    <source>
        <dbReference type="EMBL" id="SHF76471.1"/>
    </source>
</evidence>
<evidence type="ECO:0000256" key="3">
    <source>
        <dbReference type="ARBA" id="ARBA00022694"/>
    </source>
</evidence>
<dbReference type="Pfam" id="PF00814">
    <property type="entry name" value="TsaD"/>
    <property type="match status" value="1"/>
</dbReference>
<organism evidence="10 11">
    <name type="scientific">Bittarella massiliensis</name>
    <name type="common">ex Durand et al. 2017</name>
    <dbReference type="NCBI Taxonomy" id="1720313"/>
    <lineage>
        <taxon>Bacteria</taxon>
        <taxon>Bacillati</taxon>
        <taxon>Bacillota</taxon>
        <taxon>Clostridia</taxon>
        <taxon>Eubacteriales</taxon>
        <taxon>Oscillospiraceae</taxon>
        <taxon>Bittarella (ex Durand et al. 2017)</taxon>
    </lineage>
</organism>
<proteinExistence type="predicted"/>
<name>A0AAQ1RV62_9FIRM</name>
<dbReference type="EMBL" id="FQVY01000001">
    <property type="protein sequence ID" value="SHF76471.1"/>
    <property type="molecule type" value="Genomic_DNA"/>
</dbReference>
<comment type="caution">
    <text evidence="10">The sequence shown here is derived from an EMBL/GenBank/DDBJ whole genome shotgun (WGS) entry which is preliminary data.</text>
</comment>
<dbReference type="EMBL" id="WWVX01000004">
    <property type="protein sequence ID" value="MZL69504.1"/>
    <property type="molecule type" value="Genomic_DNA"/>
</dbReference>
<dbReference type="Gene3D" id="3.30.420.40">
    <property type="match status" value="2"/>
</dbReference>
<keyword evidence="3" id="KW-0819">tRNA processing</keyword>
<keyword evidence="4" id="KW-0479">Metal-binding</keyword>
<sequence length="312" mass="32966">MKYFLGLDTSNYTSSLAVCSAEGEVVQNIRLPLPVKEGQMGLRQSDACFLHVKNFSELTTSILGGIPVGDVLAVGVSDRPRDIEGSYMPCFLVGLSSATLIANLLGLPLYRFSHQQGHIAAALYGGGALSYLQGPFLAFHVSGGTTEAVLVEPDGERICKTTYLAGSLDLKAGQAVDRVGGLLGLPFPAGPALDKLACQSEKRYRARPTFKGCDCCLSGVENQCRKMLSQGEAPADVARYCLDYLLAALDGMTARLLEKLGPLPVLYSGGVMSNSILSAALSQTYGGVCAPANFSSDNAAGIALLCRERWGR</sequence>
<evidence type="ECO:0000313" key="12">
    <source>
        <dbReference type="Proteomes" id="UP000474718"/>
    </source>
</evidence>
<dbReference type="InterPro" id="IPR017861">
    <property type="entry name" value="KAE1/TsaD"/>
</dbReference>
<dbReference type="InterPro" id="IPR000905">
    <property type="entry name" value="Gcp-like_dom"/>
</dbReference>
<dbReference type="PRINTS" id="PR00789">
    <property type="entry name" value="OSIALOPTASE"/>
</dbReference>
<keyword evidence="12" id="KW-1185">Reference proteome</keyword>
<dbReference type="InterPro" id="IPR043129">
    <property type="entry name" value="ATPase_NBD"/>
</dbReference>
<evidence type="ECO:0000256" key="2">
    <source>
        <dbReference type="ARBA" id="ARBA00022679"/>
    </source>
</evidence>
<dbReference type="SUPFAM" id="SSF53067">
    <property type="entry name" value="Actin-like ATPase domain"/>
    <property type="match status" value="1"/>
</dbReference>
<dbReference type="AlphaFoldDB" id="A0AAQ1RV62"/>
<dbReference type="GO" id="GO:0061711">
    <property type="term" value="F:tRNA N(6)-L-threonylcarbamoyladenine synthase activity"/>
    <property type="evidence" value="ECO:0007669"/>
    <property type="project" value="UniProtKB-EC"/>
</dbReference>
<comment type="catalytic activity">
    <reaction evidence="7">
        <text>L-threonylcarbamoyladenylate + adenosine(37) in tRNA = N(6)-L-threonylcarbamoyladenosine(37) in tRNA + AMP + H(+)</text>
        <dbReference type="Rhea" id="RHEA:37059"/>
        <dbReference type="Rhea" id="RHEA-COMP:10162"/>
        <dbReference type="Rhea" id="RHEA-COMP:10163"/>
        <dbReference type="ChEBI" id="CHEBI:15378"/>
        <dbReference type="ChEBI" id="CHEBI:73682"/>
        <dbReference type="ChEBI" id="CHEBI:74411"/>
        <dbReference type="ChEBI" id="CHEBI:74418"/>
        <dbReference type="ChEBI" id="CHEBI:456215"/>
        <dbReference type="EC" id="2.3.1.234"/>
    </reaction>
</comment>
<evidence type="ECO:0000256" key="6">
    <source>
        <dbReference type="ARBA" id="ARBA00023315"/>
    </source>
</evidence>
<evidence type="ECO:0000259" key="8">
    <source>
        <dbReference type="Pfam" id="PF00814"/>
    </source>
</evidence>
<keyword evidence="2" id="KW-0808">Transferase</keyword>
<keyword evidence="6" id="KW-0012">Acyltransferase</keyword>
<evidence type="ECO:0000256" key="5">
    <source>
        <dbReference type="ARBA" id="ARBA00023004"/>
    </source>
</evidence>
<accession>A0AAQ1RV62</accession>
<feature type="domain" description="Gcp-like" evidence="8">
    <location>
        <begin position="70"/>
        <end position="303"/>
    </location>
</feature>
<reference evidence="10" key="1">
    <citation type="submission" date="2016-11" db="EMBL/GenBank/DDBJ databases">
        <authorList>
            <person name="Varghese N."/>
            <person name="Submissions S."/>
        </authorList>
    </citation>
    <scope>NUCLEOTIDE SEQUENCE</scope>
    <source>
        <strain evidence="10">DSM 4029</strain>
    </source>
</reference>
<dbReference type="RefSeq" id="WP_021659121.1">
    <property type="nucleotide sequence ID" value="NZ_FQVY01000001.1"/>
</dbReference>
<reference evidence="9 12" key="3">
    <citation type="journal article" date="2019" name="Nat. Med.">
        <title>A library of human gut bacterial isolates paired with longitudinal multiomics data enables mechanistic microbiome research.</title>
        <authorList>
            <person name="Poyet M."/>
            <person name="Groussin M."/>
            <person name="Gibbons S.M."/>
            <person name="Avila-Pacheco J."/>
            <person name="Jiang X."/>
            <person name="Kearney S.M."/>
            <person name="Perrotta A.R."/>
            <person name="Berdy B."/>
            <person name="Zhao S."/>
            <person name="Lieberman T.D."/>
            <person name="Swanson P.K."/>
            <person name="Smith M."/>
            <person name="Roesemann S."/>
            <person name="Alexander J.E."/>
            <person name="Rich S.A."/>
            <person name="Livny J."/>
            <person name="Vlamakis H."/>
            <person name="Clish C."/>
            <person name="Bullock K."/>
            <person name="Deik A."/>
            <person name="Scott J."/>
            <person name="Pierce K.A."/>
            <person name="Xavier R.J."/>
            <person name="Alm E.J."/>
        </authorList>
    </citation>
    <scope>NUCLEOTIDE SEQUENCE [LARGE SCALE GENOMIC DNA]</scope>
    <source>
        <strain evidence="9 12">BIOML-A2</strain>
    </source>
</reference>
<dbReference type="PANTHER" id="PTHR11735:SF6">
    <property type="entry name" value="TRNA N6-ADENOSINE THREONYLCARBAMOYLTRANSFERASE, MITOCHONDRIAL"/>
    <property type="match status" value="1"/>
</dbReference>
<dbReference type="GO" id="GO:0046872">
    <property type="term" value="F:metal ion binding"/>
    <property type="evidence" value="ECO:0007669"/>
    <property type="project" value="UniProtKB-KW"/>
</dbReference>
<evidence type="ECO:0000256" key="1">
    <source>
        <dbReference type="ARBA" id="ARBA00012156"/>
    </source>
</evidence>
<evidence type="ECO:0000313" key="9">
    <source>
        <dbReference type="EMBL" id="MZL69504.1"/>
    </source>
</evidence>
<protein>
    <recommendedName>
        <fullName evidence="1">N(6)-L-threonylcarbamoyladenine synthase</fullName>
        <ecNumber evidence="1">2.3.1.234</ecNumber>
    </recommendedName>
</protein>
<evidence type="ECO:0000256" key="7">
    <source>
        <dbReference type="ARBA" id="ARBA00048117"/>
    </source>
</evidence>
<reference evidence="11" key="2">
    <citation type="submission" date="2016-11" db="EMBL/GenBank/DDBJ databases">
        <authorList>
            <person name="Jaros S."/>
            <person name="Januszkiewicz K."/>
            <person name="Wedrychowicz H."/>
        </authorList>
    </citation>
    <scope>NUCLEOTIDE SEQUENCE [LARGE SCALE GENOMIC DNA]</scope>
    <source>
        <strain evidence="11">DSM 4029</strain>
    </source>
</reference>
<dbReference type="Proteomes" id="UP000474718">
    <property type="component" value="Unassembled WGS sequence"/>
</dbReference>
<dbReference type="Proteomes" id="UP000184089">
    <property type="component" value="Unassembled WGS sequence"/>
</dbReference>
<dbReference type="PANTHER" id="PTHR11735">
    <property type="entry name" value="TRNA N6-ADENOSINE THREONYLCARBAMOYLTRANSFERASE"/>
    <property type="match status" value="1"/>
</dbReference>
<gene>
    <name evidence="9" type="ORF">GT747_06995</name>
    <name evidence="10" type="ORF">SAMN05444424_0603</name>
</gene>
<dbReference type="EC" id="2.3.1.234" evidence="1"/>
<keyword evidence="5" id="KW-0408">Iron</keyword>
<dbReference type="GO" id="GO:0008033">
    <property type="term" value="P:tRNA processing"/>
    <property type="evidence" value="ECO:0007669"/>
    <property type="project" value="UniProtKB-KW"/>
</dbReference>